<dbReference type="PROSITE" id="PS51257">
    <property type="entry name" value="PROKAR_LIPOPROTEIN"/>
    <property type="match status" value="1"/>
</dbReference>
<dbReference type="Proteomes" id="UP000028725">
    <property type="component" value="Unassembled WGS sequence"/>
</dbReference>
<evidence type="ECO:0000256" key="2">
    <source>
        <dbReference type="SAM" id="SignalP"/>
    </source>
</evidence>
<protein>
    <submittedName>
        <fullName evidence="3">Putative lipoprotein</fullName>
    </submittedName>
</protein>
<evidence type="ECO:0000313" key="4">
    <source>
        <dbReference type="Proteomes" id="UP000028725"/>
    </source>
</evidence>
<feature type="chain" id="PRO_5001799569" evidence="2">
    <location>
        <begin position="21"/>
        <end position="762"/>
    </location>
</feature>
<dbReference type="Gene3D" id="2.60.120.380">
    <property type="match status" value="1"/>
</dbReference>
<organism evidence="3 4">
    <name type="scientific">Hyalangium minutum</name>
    <dbReference type="NCBI Taxonomy" id="394096"/>
    <lineage>
        <taxon>Bacteria</taxon>
        <taxon>Pseudomonadati</taxon>
        <taxon>Myxococcota</taxon>
        <taxon>Myxococcia</taxon>
        <taxon>Myxococcales</taxon>
        <taxon>Cystobacterineae</taxon>
        <taxon>Archangiaceae</taxon>
        <taxon>Hyalangium</taxon>
    </lineage>
</organism>
<dbReference type="OrthoDB" id="5377253at2"/>
<keyword evidence="4" id="KW-1185">Reference proteome</keyword>
<sequence length="762" mass="81852">MSKLARLLPLALLLVLTACPGDGGTDEPDGGTQVRADPCNSREDALSKPECELTLGEQREDYISFAQDAEHPESDKDWFSVRIPATANARTLVRVTAGYLAQSTPVNLAVGVLREDGQSSVARKVDNHQQGAPKPVEIIFPFSEPNARLLLLLADEPTIPSRPQFDARSPYFVKVEVLENPDTNEPNDTQPTALTLQAQGAVQVATASGYLATTDDVDTFSFPAATGKVAYVRLYAEQLNPPPAYRLSYTLVRPDSTAEAEGRVANAFVAADLATARRVKATGTWTVVVKGYKPANDPNPIPGDLRQRYNLEVRVMDEQDPQDINGDNDALGRALVRTIGSGPGSSTSFSGRIGSASDVDWYGVDVPSTTQPSVLYFRLAQGSGGGRFPPLPGLVDRQVRVLSPVTKGAGEPDWKVACVSDVTACPKGYSEAPSAQLLVEALCNGSPPLCLQASREEEPQNFPNLSNFEGTLFVPPHTGTLRYYFVVEDDGNNWADDKDYTLQVSWQDDADDTARYSGGVEQPSTATLANDTSGATFPAPPAAATALNGQLNHGYGRLLPDDRVTGKGVRGPRDYDAVPSDTDSFILNLPNGLPEPLDRTWELQWTVQNLADGGLPHGLALDLTFCDGTPRDGGSGCTPVSKGSRNQPLTLSYRPDPLRAWHTPSGSFSGLQPLYSKQVAGNSTVFTVQPYACSCFEPRFIRGGTVRVDVSAAERTSYERVNYSVRTAYTDYPKTYSADGGGRQCPAPLPDGGPGCKFTLQP</sequence>
<dbReference type="EMBL" id="JMCB01000012">
    <property type="protein sequence ID" value="KFE65229.1"/>
    <property type="molecule type" value="Genomic_DNA"/>
</dbReference>
<accession>A0A085WC16</accession>
<feature type="region of interest" description="Disordered" evidence="1">
    <location>
        <begin position="22"/>
        <end position="45"/>
    </location>
</feature>
<keyword evidence="2" id="KW-0732">Signal</keyword>
<comment type="caution">
    <text evidence="3">The sequence shown here is derived from an EMBL/GenBank/DDBJ whole genome shotgun (WGS) entry which is preliminary data.</text>
</comment>
<reference evidence="3 4" key="1">
    <citation type="submission" date="2014-04" db="EMBL/GenBank/DDBJ databases">
        <title>Genome assembly of Hyalangium minutum DSM 14724.</title>
        <authorList>
            <person name="Sharma G."/>
            <person name="Subramanian S."/>
        </authorList>
    </citation>
    <scope>NUCLEOTIDE SEQUENCE [LARGE SCALE GENOMIC DNA]</scope>
    <source>
        <strain evidence="3 4">DSM 14724</strain>
    </source>
</reference>
<dbReference type="PATRIC" id="fig|394096.3.peg.5682"/>
<gene>
    <name evidence="3" type="ORF">DB31_1345</name>
</gene>
<evidence type="ECO:0000256" key="1">
    <source>
        <dbReference type="SAM" id="MobiDB-lite"/>
    </source>
</evidence>
<proteinExistence type="predicted"/>
<dbReference type="AlphaFoldDB" id="A0A085WC16"/>
<evidence type="ECO:0000313" key="3">
    <source>
        <dbReference type="EMBL" id="KFE65229.1"/>
    </source>
</evidence>
<feature type="signal peptide" evidence="2">
    <location>
        <begin position="1"/>
        <end position="20"/>
    </location>
</feature>
<name>A0A085WC16_9BACT</name>
<keyword evidence="3" id="KW-0449">Lipoprotein</keyword>
<dbReference type="RefSeq" id="WP_044193036.1">
    <property type="nucleotide sequence ID" value="NZ_JMCB01000012.1"/>
</dbReference>
<dbReference type="STRING" id="394096.DB31_1345"/>